<organism evidence="1 2">
    <name type="scientific">Diabrotica balteata</name>
    <name type="common">Banded cucumber beetle</name>
    <dbReference type="NCBI Taxonomy" id="107213"/>
    <lineage>
        <taxon>Eukaryota</taxon>
        <taxon>Metazoa</taxon>
        <taxon>Ecdysozoa</taxon>
        <taxon>Arthropoda</taxon>
        <taxon>Hexapoda</taxon>
        <taxon>Insecta</taxon>
        <taxon>Pterygota</taxon>
        <taxon>Neoptera</taxon>
        <taxon>Endopterygota</taxon>
        <taxon>Coleoptera</taxon>
        <taxon>Polyphaga</taxon>
        <taxon>Cucujiformia</taxon>
        <taxon>Chrysomeloidea</taxon>
        <taxon>Chrysomelidae</taxon>
        <taxon>Galerucinae</taxon>
        <taxon>Diabroticina</taxon>
        <taxon>Diabroticites</taxon>
        <taxon>Diabrotica</taxon>
    </lineage>
</organism>
<dbReference type="EMBL" id="OU898279">
    <property type="protein sequence ID" value="CAG9833496.1"/>
    <property type="molecule type" value="Genomic_DNA"/>
</dbReference>
<sequence length="64" mass="7585">MINSTNDYIHEITIRIEKARANFNKMRRVLCTRDLKLELTVRLARCYVSSILFYGMESWTLNAT</sequence>
<evidence type="ECO:0000313" key="1">
    <source>
        <dbReference type="EMBL" id="CAG9833496.1"/>
    </source>
</evidence>
<reference evidence="1" key="1">
    <citation type="submission" date="2022-01" db="EMBL/GenBank/DDBJ databases">
        <authorList>
            <person name="King R."/>
        </authorList>
    </citation>
    <scope>NUCLEOTIDE SEQUENCE</scope>
</reference>
<proteinExistence type="predicted"/>
<dbReference type="AlphaFoldDB" id="A0A9N9XCA4"/>
<keyword evidence="2" id="KW-1185">Reference proteome</keyword>
<name>A0A9N9XCA4_DIABA</name>
<accession>A0A9N9XCA4</accession>
<dbReference type="OrthoDB" id="6766511at2759"/>
<protein>
    <recommendedName>
        <fullName evidence="3">Endonuclease-reverse transcriptase</fullName>
    </recommendedName>
</protein>
<dbReference type="Proteomes" id="UP001153709">
    <property type="component" value="Chromosome 4"/>
</dbReference>
<gene>
    <name evidence="1" type="ORF">DIABBA_LOCUS6898</name>
</gene>
<evidence type="ECO:0000313" key="2">
    <source>
        <dbReference type="Proteomes" id="UP001153709"/>
    </source>
</evidence>
<evidence type="ECO:0008006" key="3">
    <source>
        <dbReference type="Google" id="ProtNLM"/>
    </source>
</evidence>